<evidence type="ECO:0000313" key="2">
    <source>
        <dbReference type="EMBL" id="MCM2372323.1"/>
    </source>
</evidence>
<reference evidence="2 3" key="1">
    <citation type="journal article" date="2022" name="Syst. Appl. Microbiol.">
        <title>Rhodopirellula aestuarii sp. nov., a novel member of the genus Rhodopirellula isolated from brackish sediments collected in the Tagus River estuary, Portugal.</title>
        <authorList>
            <person name="Vitorino I.R."/>
            <person name="Klimek D."/>
            <person name="Calusinska M."/>
            <person name="Lobo-da-Cunha A."/>
            <person name="Vasconcelos V."/>
            <person name="Lage O.M."/>
        </authorList>
    </citation>
    <scope>NUCLEOTIDE SEQUENCE [LARGE SCALE GENOMIC DNA]</scope>
    <source>
        <strain evidence="2 3">ICT_H3.1</strain>
    </source>
</reference>
<dbReference type="RefSeq" id="WP_250929958.1">
    <property type="nucleotide sequence ID" value="NZ_JAMQBK010000044.1"/>
</dbReference>
<accession>A0ABT0U7D2</accession>
<protein>
    <submittedName>
        <fullName evidence="2">Uncharacterized protein</fullName>
    </submittedName>
</protein>
<sequence>MPDSHCRAQQAEQQDGERSKGFKEPLKVVFVYADQKRAAQEFAKLLKLRRIDTQILPAYDLDEQVFAGKDLIIIGADTTPVWGFNAADDVIKNAKLPILAMGGGGQQLLSELGMQLGNLNVNRGELTTIQPVVEAIFWDSFRPQPTEKGTHDCFTKSRQISIQHSGANASLIPIGHEVSRDDHYLLIAEKPFYLFWGFDAAPDQMTGTGKELLPWACYYTVAMKKFPERAFAKKSEVQHQRSKDSE</sequence>
<name>A0ABT0U7D2_9BACT</name>
<evidence type="ECO:0000313" key="3">
    <source>
        <dbReference type="Proteomes" id="UP001202961"/>
    </source>
</evidence>
<evidence type="ECO:0000256" key="1">
    <source>
        <dbReference type="SAM" id="MobiDB-lite"/>
    </source>
</evidence>
<dbReference type="EMBL" id="JAMQBK010000044">
    <property type="protein sequence ID" value="MCM2372323.1"/>
    <property type="molecule type" value="Genomic_DNA"/>
</dbReference>
<gene>
    <name evidence="2" type="ORF">NB063_17080</name>
</gene>
<keyword evidence="3" id="KW-1185">Reference proteome</keyword>
<organism evidence="2 3">
    <name type="scientific">Aporhodopirellula aestuarii</name>
    <dbReference type="NCBI Taxonomy" id="2950107"/>
    <lineage>
        <taxon>Bacteria</taxon>
        <taxon>Pseudomonadati</taxon>
        <taxon>Planctomycetota</taxon>
        <taxon>Planctomycetia</taxon>
        <taxon>Pirellulales</taxon>
        <taxon>Pirellulaceae</taxon>
        <taxon>Aporhodopirellula</taxon>
    </lineage>
</organism>
<feature type="region of interest" description="Disordered" evidence="1">
    <location>
        <begin position="1"/>
        <end position="20"/>
    </location>
</feature>
<comment type="caution">
    <text evidence="2">The sequence shown here is derived from an EMBL/GenBank/DDBJ whole genome shotgun (WGS) entry which is preliminary data.</text>
</comment>
<dbReference type="Proteomes" id="UP001202961">
    <property type="component" value="Unassembled WGS sequence"/>
</dbReference>
<proteinExistence type="predicted"/>